<gene>
    <name evidence="3" type="ORF">RN001_002428</name>
</gene>
<evidence type="ECO:0008006" key="5">
    <source>
        <dbReference type="Google" id="ProtNLM"/>
    </source>
</evidence>
<dbReference type="Proteomes" id="UP001353858">
    <property type="component" value="Unassembled WGS sequence"/>
</dbReference>
<feature type="region of interest" description="Disordered" evidence="2">
    <location>
        <begin position="1417"/>
        <end position="1453"/>
    </location>
</feature>
<comment type="caution">
    <text evidence="3">The sequence shown here is derived from an EMBL/GenBank/DDBJ whole genome shotgun (WGS) entry which is preliminary data.</text>
</comment>
<feature type="region of interest" description="Disordered" evidence="2">
    <location>
        <begin position="1167"/>
        <end position="1192"/>
    </location>
</feature>
<evidence type="ECO:0000256" key="1">
    <source>
        <dbReference type="SAM" id="Coils"/>
    </source>
</evidence>
<organism evidence="3 4">
    <name type="scientific">Aquatica leii</name>
    <dbReference type="NCBI Taxonomy" id="1421715"/>
    <lineage>
        <taxon>Eukaryota</taxon>
        <taxon>Metazoa</taxon>
        <taxon>Ecdysozoa</taxon>
        <taxon>Arthropoda</taxon>
        <taxon>Hexapoda</taxon>
        <taxon>Insecta</taxon>
        <taxon>Pterygota</taxon>
        <taxon>Neoptera</taxon>
        <taxon>Endopterygota</taxon>
        <taxon>Coleoptera</taxon>
        <taxon>Polyphaga</taxon>
        <taxon>Elateriformia</taxon>
        <taxon>Elateroidea</taxon>
        <taxon>Lampyridae</taxon>
        <taxon>Luciolinae</taxon>
        <taxon>Aquatica</taxon>
    </lineage>
</organism>
<reference evidence="4" key="1">
    <citation type="submission" date="2023-01" db="EMBL/GenBank/DDBJ databases">
        <title>Key to firefly adult light organ development and bioluminescence: homeobox transcription factors regulate luciferase expression and transportation to peroxisome.</title>
        <authorList>
            <person name="Fu X."/>
        </authorList>
    </citation>
    <scope>NUCLEOTIDE SEQUENCE [LARGE SCALE GENOMIC DNA]</scope>
</reference>
<feature type="compositionally biased region" description="Basic and acidic residues" evidence="2">
    <location>
        <begin position="1183"/>
        <end position="1192"/>
    </location>
</feature>
<name>A0AAN7SK53_9COLE</name>
<dbReference type="EMBL" id="JARPUR010000001">
    <property type="protein sequence ID" value="KAK4886157.1"/>
    <property type="molecule type" value="Genomic_DNA"/>
</dbReference>
<feature type="compositionally biased region" description="Low complexity" evidence="2">
    <location>
        <begin position="1426"/>
        <end position="1448"/>
    </location>
</feature>
<sequence length="1468" mass="164841">MENNAGDSENLQLNEATALTAIANVNSNNVVGDDAISSTTSDRFIEHASSSSNCDAEADFLEAELSISNIQGEKITENVEDIVQDLENLLGESANSYRFEGSRNESCTEINSTQELHNDKLYESFRNEFDLHLSSREVTSVEKETNEVNAVTKTQEEIENTNARKVEENGEFQIIQSNLLETAGSCIPESAGTEIVEFINSNTSEGIDDVPLILHDFAAAQDKGNIQENIPEAVTGNDIPNVCQILDSEITSIVDNELSKVVDSFQVDSTENIIEDALQTTKEISELDFLSKNIEMEVGNAPEEIAFSQCVQNEDNIAVASIIQEIGDENSSTFYQSAESIEELIPDTSTEVIPISASPPQNTEKTDHTELREPLTVEVEELCSEWKSNQEKKHENIITAAREGLDDCNRSPLKITITKTENIHSILKIYDPTESVEANSIIEHTGRHTLKTISMPLQLGNTSETTSSVIQAPQVLSPLKITIQNIRNDSPVCVSPSIKPSGETYSPKITIKPIVKPDHEESILKSVLEDKLTLADHSNTRKILQTHLERHSPKVPTTLSDYISKDERSVKFTMKPLLKVPDDFQTYIQEKYSPKITIKPIVKPLDHCTEEERPAKIIIKPIPKVEDSETSPEEKHSPKITIKPIRKPEETHTKILMKHILHQDDDQRSNPKITIKPIAKPLEDFESAIDSQRKIILKPVLKPFEQDFYSEDRHSPKITIKPILKPDDYQLEDRHTKITIKQISKSEMDSTEGRHSPKITIKPIRPPEDIQISVDEQHNSKLIIKPIPHMHRLEEIEEKAPRITIKPVLKPISEEFFSESGSNPRITIKPVMKPHELYEMEDHMQGTFKLNIKPISRPGESSLSPKITIKPVPKQEPSSQMELIDFEEQIKQERIVLKIPKNRKNENERVNKIKVKLSKEQGIAQILPVKRLAMEGIEATESKYIKTEVISDVSVGVVSNVPGLSACDVSKNISDINIKKVETNVEDDIVDPLSEIPVFEITLESASTMNTIPKSILPPAISIPPAPRKRGRPRKVPLEVREEFKDPKDEKTLEAIESTRPKRSCRGTSVRATLGIRPRRPRGATRGRVGRPPGSKTKKDRRTYNRKSKDSIIPNFKDFDVKHSEFKHVPLPIDTANNVVIYEEETRMSADNSSRAHTPAKQVLAEGIDESQSSVQSNTTTESGEKLQKIRKGSRLEIHQEPEGEVISADKLAEYSWGGGGPYMLQEQVAQFLGIKSFKRKYPGIHRRTVDMQERDFIRESCLASEAMCDMGLTAVKSEDILDIMYTDFQHKYEEYCKHQRDRQAKDVSNKQKALSLAASQEKNKLDIVEQAVQSAFQWNANFNKARKEQRRACLDLQTFTVHFPKGKMKQINKPSLGLYPVALVPGQYSDYYKRYTSLELSKLPLNTVGRKLITSGYQDTEDSQSDASGSDSDSSSSDSDSSYSGSSVEDCKMCGPVIPAAKKIIVH</sequence>
<evidence type="ECO:0000313" key="4">
    <source>
        <dbReference type="Proteomes" id="UP001353858"/>
    </source>
</evidence>
<feature type="compositionally biased region" description="Polar residues" evidence="2">
    <location>
        <begin position="1170"/>
        <end position="1182"/>
    </location>
</feature>
<evidence type="ECO:0000256" key="2">
    <source>
        <dbReference type="SAM" id="MobiDB-lite"/>
    </source>
</evidence>
<dbReference type="CDD" id="cd21085">
    <property type="entry name" value="WH_NTD_PHF10"/>
    <property type="match status" value="1"/>
</dbReference>
<feature type="region of interest" description="Disordered" evidence="2">
    <location>
        <begin position="1058"/>
        <end position="1109"/>
    </location>
</feature>
<feature type="compositionally biased region" description="Basic residues" evidence="2">
    <location>
        <begin position="1077"/>
        <end position="1089"/>
    </location>
</feature>
<feature type="compositionally biased region" description="Basic residues" evidence="2">
    <location>
        <begin position="1096"/>
        <end position="1106"/>
    </location>
</feature>
<evidence type="ECO:0000313" key="3">
    <source>
        <dbReference type="EMBL" id="KAK4886157.1"/>
    </source>
</evidence>
<protein>
    <recommendedName>
        <fullName evidence="5">PHD finger protein 10</fullName>
    </recommendedName>
</protein>
<keyword evidence="4" id="KW-1185">Reference proteome</keyword>
<feature type="coiled-coil region" evidence="1">
    <location>
        <begin position="141"/>
        <end position="171"/>
    </location>
</feature>
<proteinExistence type="predicted"/>
<accession>A0AAN7SK53</accession>
<keyword evidence="1" id="KW-0175">Coiled coil</keyword>